<dbReference type="Proteomes" id="UP000474757">
    <property type="component" value="Unassembled WGS sequence"/>
</dbReference>
<evidence type="ECO:0000313" key="8">
    <source>
        <dbReference type="EMBL" id="NDV00900.1"/>
    </source>
</evidence>
<evidence type="ECO:0000256" key="2">
    <source>
        <dbReference type="ARBA" id="ARBA00022679"/>
    </source>
</evidence>
<evidence type="ECO:0000256" key="5">
    <source>
        <dbReference type="HAMAP-Rule" id="MF_02126"/>
    </source>
</evidence>
<evidence type="ECO:0000256" key="3">
    <source>
        <dbReference type="ARBA" id="ARBA00022691"/>
    </source>
</evidence>
<dbReference type="InterPro" id="IPR019874">
    <property type="entry name" value="RF_methyltr_PrmC"/>
</dbReference>
<dbReference type="GO" id="GO:0032259">
    <property type="term" value="P:methylation"/>
    <property type="evidence" value="ECO:0007669"/>
    <property type="project" value="UniProtKB-KW"/>
</dbReference>
<dbReference type="PANTHER" id="PTHR18895">
    <property type="entry name" value="HEMK METHYLTRANSFERASE"/>
    <property type="match status" value="1"/>
</dbReference>
<keyword evidence="1 5" id="KW-0489">Methyltransferase</keyword>
<evidence type="ECO:0000256" key="1">
    <source>
        <dbReference type="ARBA" id="ARBA00022603"/>
    </source>
</evidence>
<dbReference type="InterPro" id="IPR040758">
    <property type="entry name" value="PrmC_N"/>
</dbReference>
<dbReference type="Gene3D" id="3.40.50.150">
    <property type="entry name" value="Vaccinia Virus protein VP39"/>
    <property type="match status" value="1"/>
</dbReference>
<dbReference type="Gene3D" id="1.10.8.10">
    <property type="entry name" value="DNA helicase RuvA subunit, C-terminal domain"/>
    <property type="match status" value="1"/>
</dbReference>
<dbReference type="EC" id="2.1.1.297" evidence="5"/>
<evidence type="ECO:0000313" key="9">
    <source>
        <dbReference type="Proteomes" id="UP000474757"/>
    </source>
</evidence>
<keyword evidence="3 5" id="KW-0949">S-adenosyl-L-methionine</keyword>
<feature type="domain" description="Methyltransferase small" evidence="6">
    <location>
        <begin position="96"/>
        <end position="189"/>
    </location>
</feature>
<dbReference type="GO" id="GO:0102559">
    <property type="term" value="F:peptide chain release factor N(5)-glutamine methyltransferase activity"/>
    <property type="evidence" value="ECO:0007669"/>
    <property type="project" value="UniProtKB-EC"/>
</dbReference>
<dbReference type="HAMAP" id="MF_02126">
    <property type="entry name" value="RF_methyltr_PrmC"/>
    <property type="match status" value="1"/>
</dbReference>
<dbReference type="AlphaFoldDB" id="A0A6B2JSD1"/>
<keyword evidence="2 5" id="KW-0808">Transferase</keyword>
<comment type="catalytic activity">
    <reaction evidence="4 5">
        <text>L-glutaminyl-[peptide chain release factor] + S-adenosyl-L-methionine = N(5)-methyl-L-glutaminyl-[peptide chain release factor] + S-adenosyl-L-homocysteine + H(+)</text>
        <dbReference type="Rhea" id="RHEA:42896"/>
        <dbReference type="Rhea" id="RHEA-COMP:10271"/>
        <dbReference type="Rhea" id="RHEA-COMP:10272"/>
        <dbReference type="ChEBI" id="CHEBI:15378"/>
        <dbReference type="ChEBI" id="CHEBI:30011"/>
        <dbReference type="ChEBI" id="CHEBI:57856"/>
        <dbReference type="ChEBI" id="CHEBI:59789"/>
        <dbReference type="ChEBI" id="CHEBI:61891"/>
        <dbReference type="EC" id="2.1.1.297"/>
    </reaction>
</comment>
<feature type="binding site" evidence="5">
    <location>
        <position position="168"/>
    </location>
    <ligand>
        <name>S-adenosyl-L-methionine</name>
        <dbReference type="ChEBI" id="CHEBI:59789"/>
    </ligand>
</feature>
<dbReference type="InterPro" id="IPR002052">
    <property type="entry name" value="DNA_methylase_N6_adenine_CS"/>
</dbReference>
<dbReference type="InterPro" id="IPR007848">
    <property type="entry name" value="Small_mtfrase_dom"/>
</dbReference>
<feature type="binding site" evidence="5">
    <location>
        <position position="182"/>
    </location>
    <ligand>
        <name>S-adenosyl-L-methionine</name>
        <dbReference type="ChEBI" id="CHEBI:59789"/>
    </ligand>
</feature>
<dbReference type="InterPro" id="IPR050320">
    <property type="entry name" value="N5-glutamine_MTase"/>
</dbReference>
<proteinExistence type="inferred from homology"/>
<dbReference type="RefSeq" id="WP_163891863.1">
    <property type="nucleotide sequence ID" value="NZ_JAAFYS010000002.1"/>
</dbReference>
<dbReference type="NCBIfam" id="TIGR00536">
    <property type="entry name" value="hemK_fam"/>
    <property type="match status" value="1"/>
</dbReference>
<organism evidence="8 9">
    <name type="scientific">Pseudoroseicyclus tamaricis</name>
    <dbReference type="NCBI Taxonomy" id="2705421"/>
    <lineage>
        <taxon>Bacteria</taxon>
        <taxon>Pseudomonadati</taxon>
        <taxon>Pseudomonadota</taxon>
        <taxon>Alphaproteobacteria</taxon>
        <taxon>Rhodobacterales</taxon>
        <taxon>Paracoccaceae</taxon>
        <taxon>Pseudoroseicyclus</taxon>
    </lineage>
</organism>
<dbReference type="SUPFAM" id="SSF53335">
    <property type="entry name" value="S-adenosyl-L-methionine-dependent methyltransferases"/>
    <property type="match status" value="1"/>
</dbReference>
<evidence type="ECO:0000259" key="6">
    <source>
        <dbReference type="Pfam" id="PF05175"/>
    </source>
</evidence>
<comment type="similarity">
    <text evidence="5">Belongs to the protein N5-glutamine methyltransferase family. PrmC subfamily.</text>
</comment>
<feature type="binding site" evidence="5">
    <location>
        <begin position="116"/>
        <end position="120"/>
    </location>
    <ligand>
        <name>S-adenosyl-L-methionine</name>
        <dbReference type="ChEBI" id="CHEBI:59789"/>
    </ligand>
</feature>
<keyword evidence="9" id="KW-1185">Reference proteome</keyword>
<dbReference type="NCBIfam" id="TIGR03534">
    <property type="entry name" value="RF_mod_PrmC"/>
    <property type="match status" value="1"/>
</dbReference>
<comment type="caution">
    <text evidence="8">The sequence shown here is derived from an EMBL/GenBank/DDBJ whole genome shotgun (WGS) entry which is preliminary data.</text>
</comment>
<dbReference type="Pfam" id="PF17827">
    <property type="entry name" value="PrmC_N"/>
    <property type="match status" value="1"/>
</dbReference>
<protein>
    <recommendedName>
        <fullName evidence="5">Release factor glutamine methyltransferase</fullName>
        <shortName evidence="5">RF MTase</shortName>
        <ecNumber evidence="5">2.1.1.297</ecNumber>
    </recommendedName>
    <alternativeName>
        <fullName evidence="5">N5-glutamine methyltransferase PrmC</fullName>
    </alternativeName>
    <alternativeName>
        <fullName evidence="5">Protein-(glutamine-N5) MTase PrmC</fullName>
    </alternativeName>
    <alternativeName>
        <fullName evidence="5">Protein-glutamine N-methyltransferase PrmC</fullName>
    </alternativeName>
</protein>
<dbReference type="GO" id="GO:0003676">
    <property type="term" value="F:nucleic acid binding"/>
    <property type="evidence" value="ECO:0007669"/>
    <property type="project" value="InterPro"/>
</dbReference>
<dbReference type="PROSITE" id="PS00092">
    <property type="entry name" value="N6_MTASE"/>
    <property type="match status" value="1"/>
</dbReference>
<feature type="binding site" evidence="5">
    <location>
        <begin position="182"/>
        <end position="185"/>
    </location>
    <ligand>
        <name>substrate</name>
    </ligand>
</feature>
<dbReference type="InterPro" id="IPR004556">
    <property type="entry name" value="HemK-like"/>
</dbReference>
<evidence type="ECO:0000256" key="4">
    <source>
        <dbReference type="ARBA" id="ARBA00048391"/>
    </source>
</evidence>
<dbReference type="CDD" id="cd02440">
    <property type="entry name" value="AdoMet_MTases"/>
    <property type="match status" value="1"/>
</dbReference>
<dbReference type="InterPro" id="IPR029063">
    <property type="entry name" value="SAM-dependent_MTases_sf"/>
</dbReference>
<evidence type="ECO:0000259" key="7">
    <source>
        <dbReference type="Pfam" id="PF17827"/>
    </source>
</evidence>
<dbReference type="PANTHER" id="PTHR18895:SF74">
    <property type="entry name" value="MTRF1L RELEASE FACTOR GLUTAMINE METHYLTRANSFERASE"/>
    <property type="match status" value="1"/>
</dbReference>
<reference evidence="8 9" key="1">
    <citation type="submission" date="2020-02" db="EMBL/GenBank/DDBJ databases">
        <title>Pseudoroseicyclus tamarix, sp. nov., isolated from offshore sediment of a Tamarix chinensis forest.</title>
        <authorList>
            <person name="Gai Y."/>
        </authorList>
    </citation>
    <scope>NUCLEOTIDE SEQUENCE [LARGE SCALE GENOMIC DNA]</scope>
    <source>
        <strain evidence="8 9">CLL3-39</strain>
    </source>
</reference>
<name>A0A6B2JSD1_9RHOB</name>
<dbReference type="EMBL" id="JAAGAB010000002">
    <property type="protein sequence ID" value="NDV00900.1"/>
    <property type="molecule type" value="Genomic_DNA"/>
</dbReference>
<dbReference type="Pfam" id="PF05175">
    <property type="entry name" value="MTS"/>
    <property type="match status" value="1"/>
</dbReference>
<feature type="domain" description="Release factor glutamine methyltransferase N-terminal" evidence="7">
    <location>
        <begin position="5"/>
        <end position="75"/>
    </location>
</feature>
<accession>A0A6B2JSD1</accession>
<gene>
    <name evidence="5 8" type="primary">prmC</name>
    <name evidence="8" type="ORF">GZA08_07950</name>
</gene>
<sequence>MRGTELLTDAVRRLTAAGVAQPAVDARRLLAHALALEPGRLTLALPEQVAPDAAEAFGACIARRERREPVSHITGTRLFYGRQFAVSAEVLDPRPETEMLIEAALARPFEKVLDLGTGTGCILLTLLAEMPGARGLGTDLSEEALAVARANAEALHLAVKTEFTVADWFDGLGDHYDLIVANPPYLAQDELPELEPEVREYEPHLALTDGGDGLGSYREITAGAPERLLPGGRLIMEIGPGQGREVMALAYGAGFTQVAIIRDLDGRDRVVTAQIG</sequence>
<comment type="function">
    <text evidence="5">Methylates the class 1 translation termination release factors RF1/PrfA and RF2/PrfB on the glutamine residue of the universally conserved GGQ motif.</text>
</comment>
<feature type="binding site" evidence="5">
    <location>
        <position position="139"/>
    </location>
    <ligand>
        <name>S-adenosyl-L-methionine</name>
        <dbReference type="ChEBI" id="CHEBI:59789"/>
    </ligand>
</feature>